<evidence type="ECO:0000256" key="4">
    <source>
        <dbReference type="ARBA" id="ARBA00022695"/>
    </source>
</evidence>
<protein>
    <recommendedName>
        <fullName evidence="1">DNA-directed DNA polymerase</fullName>
        <ecNumber evidence="1">2.7.7.7</ecNumber>
    </recommendedName>
</protein>
<keyword evidence="2" id="KW-0963">Cytoplasm</keyword>
<dbReference type="RefSeq" id="WP_344375708.1">
    <property type="nucleotide sequence ID" value="NZ_BAAASQ010000012.1"/>
</dbReference>
<dbReference type="EMBL" id="JBHSIZ010000007">
    <property type="protein sequence ID" value="MFC4956556.1"/>
    <property type="molecule type" value="Genomic_DNA"/>
</dbReference>
<dbReference type="Pfam" id="PF14579">
    <property type="entry name" value="HHH_6"/>
    <property type="match status" value="1"/>
</dbReference>
<dbReference type="InterPro" id="IPR041931">
    <property type="entry name" value="DNA_pol3_alpha_thumb_dom"/>
</dbReference>
<organism evidence="12 13">
    <name type="scientific">Streptomyces mauvecolor</name>
    <dbReference type="NCBI Taxonomy" id="58345"/>
    <lineage>
        <taxon>Bacteria</taxon>
        <taxon>Bacillati</taxon>
        <taxon>Actinomycetota</taxon>
        <taxon>Actinomycetes</taxon>
        <taxon>Kitasatosporales</taxon>
        <taxon>Streptomycetaceae</taxon>
        <taxon>Streptomyces</taxon>
    </lineage>
</organism>
<evidence type="ECO:0000256" key="5">
    <source>
        <dbReference type="ARBA" id="ARBA00022705"/>
    </source>
</evidence>
<dbReference type="EC" id="2.7.7.7" evidence="1"/>
<sequence length="1154" mass="125017">MPGFTHLHTVSGFSLRYGASHPERLAERAVERGMDALALTDRDTLAGTVRFAKACAEAGIRPLFGADLAVPEHLGETGPARGQARRRTPVRGGAFVDESAPRVTFLARDGAAGWAELCRLVSAAHTAEGRPLLPRAELPAEGLTVLLGPASEIGRALGAGRPDRAAKLLAPWREIYGDALRLEAVHHGLRGTGPGSLRLAARTVGFAAEQGVQAVLTNAARYADPGQGQVADVLDAARRLVPVRAPFDSGERWLKDPDAMFKIAERVAEAAGWRRDVAHRLLAMTEQTAAECLVDPQDDLGMGTASYPEPYLVGAAHRAPQRVLASRAAAGMVLRGYAGRRAYWERMHHELDIIAHWGYASYFLTVAQVVDDVREMGIRVAARGSGAGSLVNHLLGIAHADPVENGLLMERFLSERRPVLPDIDIDVESARRLDVYRAIIDRFGTERVATVAMPETYRVRHAIRDVGAALSMDPAVTDRIAKSFPHIRARDARAALNELPELRALAGEMDQYGKLWELVEALDALPRGIAMHPCGVLLSDASLLRRTPVMPTSGEGFPMSQFDKEDVEDLGLLKLDVLGVRMQSAMAHAVAEIGRATGEELDIDDPAQVPPGDAETYRLIRSTETLGCFQIESPGQRDLVGRLQPSTFHDLVVDISLFRPGPVAADMVRPFIEARHGRAPVRFPHPDLADALRDTYGVVVFHEQIIEMVNIMTGCGRGEADRVRRGLSDPESQARIKVWFAQRAEERGYSPEVIARTWEIVEAFGSYGFCKAHAVAFAVPTYQSAWLKAHHPAAFYAGLLTHDPGMYPKRLLLADARRRGVPILPVDVNRSSVAHRIELVSGNWGVRLALSDVHGISEAESARIEAGRPYASLRDFWQRARPGRPVAERLAQIGALDAFGANRRDLLLHLSELHGARRAAGGQLPLDGGTSTARAGLPDLDDAERLSAELGILGMDASRHLMEDHTAFLNELGVVSAKRLRDAEHGRTVLVAGAKAATQTPPIRSGKRVVFSTLDDGTGLVDLAFFDDSHDACAYTVFHSWLLLVRGVVQRRGPRSLSVVGSRAWNLAELVELRREGGLDAVSSRLATPPEPVEAPGSTTEDTAGTAAESSADNGRRIHLSTGYELNPWADLQPAGERAATGRKLWHSSPGSAG</sequence>
<dbReference type="Proteomes" id="UP001595834">
    <property type="component" value="Unassembled WGS sequence"/>
</dbReference>
<keyword evidence="6" id="KW-0227">DNA damage</keyword>
<dbReference type="Pfam" id="PF17657">
    <property type="entry name" value="DNA_pol3_finger"/>
    <property type="match status" value="1"/>
</dbReference>
<proteinExistence type="predicted"/>
<dbReference type="NCBIfam" id="TIGR00594">
    <property type="entry name" value="polc"/>
    <property type="match status" value="1"/>
</dbReference>
<feature type="region of interest" description="Disordered" evidence="10">
    <location>
        <begin position="1131"/>
        <end position="1154"/>
    </location>
</feature>
<dbReference type="InterPro" id="IPR040982">
    <property type="entry name" value="DNA_pol3_finger"/>
</dbReference>
<dbReference type="Pfam" id="PF02811">
    <property type="entry name" value="PHP"/>
    <property type="match status" value="1"/>
</dbReference>
<dbReference type="Pfam" id="PF07733">
    <property type="entry name" value="DNA_pol3_alpha"/>
    <property type="match status" value="1"/>
</dbReference>
<dbReference type="SMART" id="SM00481">
    <property type="entry name" value="POLIIIAc"/>
    <property type="match status" value="1"/>
</dbReference>
<reference evidence="13" key="1">
    <citation type="journal article" date="2019" name="Int. J. Syst. Evol. Microbiol.">
        <title>The Global Catalogue of Microorganisms (GCM) 10K type strain sequencing project: providing services to taxonomists for standard genome sequencing and annotation.</title>
        <authorList>
            <consortium name="The Broad Institute Genomics Platform"/>
            <consortium name="The Broad Institute Genome Sequencing Center for Infectious Disease"/>
            <person name="Wu L."/>
            <person name="Ma J."/>
        </authorList>
    </citation>
    <scope>NUCLEOTIDE SEQUENCE [LARGE SCALE GENOMIC DNA]</scope>
    <source>
        <strain evidence="13">CCM 7224</strain>
    </source>
</reference>
<keyword evidence="4 12" id="KW-0548">Nucleotidyltransferase</keyword>
<feature type="region of interest" description="Disordered" evidence="10">
    <location>
        <begin position="1082"/>
        <end position="1117"/>
    </location>
</feature>
<keyword evidence="8" id="KW-0234">DNA repair</keyword>
<dbReference type="InterPro" id="IPR004013">
    <property type="entry name" value="PHP_dom"/>
</dbReference>
<name>A0ABV9UIL6_9ACTN</name>
<feature type="compositionally biased region" description="Polar residues" evidence="10">
    <location>
        <begin position="1097"/>
        <end position="1113"/>
    </location>
</feature>
<evidence type="ECO:0000256" key="8">
    <source>
        <dbReference type="ARBA" id="ARBA00023204"/>
    </source>
</evidence>
<dbReference type="Gene3D" id="1.10.150.870">
    <property type="match status" value="1"/>
</dbReference>
<dbReference type="CDD" id="cd07431">
    <property type="entry name" value="PHP_PolIIIA"/>
    <property type="match status" value="1"/>
</dbReference>
<evidence type="ECO:0000313" key="12">
    <source>
        <dbReference type="EMBL" id="MFC4956556.1"/>
    </source>
</evidence>
<dbReference type="InterPro" id="IPR029460">
    <property type="entry name" value="DNAPol_HHH"/>
</dbReference>
<evidence type="ECO:0000256" key="10">
    <source>
        <dbReference type="SAM" id="MobiDB-lite"/>
    </source>
</evidence>
<dbReference type="Gene3D" id="1.10.10.1600">
    <property type="entry name" value="Bacterial DNA polymerase III alpha subunit, thumb domain"/>
    <property type="match status" value="1"/>
</dbReference>
<dbReference type="PANTHER" id="PTHR32294:SF4">
    <property type="entry name" value="ERROR-PRONE DNA POLYMERASE"/>
    <property type="match status" value="1"/>
</dbReference>
<dbReference type="PANTHER" id="PTHR32294">
    <property type="entry name" value="DNA POLYMERASE III SUBUNIT ALPHA"/>
    <property type="match status" value="1"/>
</dbReference>
<dbReference type="Gene3D" id="3.20.20.140">
    <property type="entry name" value="Metal-dependent hydrolases"/>
    <property type="match status" value="1"/>
</dbReference>
<keyword evidence="13" id="KW-1185">Reference proteome</keyword>
<comment type="caution">
    <text evidence="12">The sequence shown here is derived from an EMBL/GenBank/DDBJ whole genome shotgun (WGS) entry which is preliminary data.</text>
</comment>
<evidence type="ECO:0000259" key="11">
    <source>
        <dbReference type="SMART" id="SM00481"/>
    </source>
</evidence>
<evidence type="ECO:0000256" key="2">
    <source>
        <dbReference type="ARBA" id="ARBA00022490"/>
    </source>
</evidence>
<evidence type="ECO:0000256" key="7">
    <source>
        <dbReference type="ARBA" id="ARBA00022932"/>
    </source>
</evidence>
<dbReference type="InterPro" id="IPR016195">
    <property type="entry name" value="Pol/histidinol_Pase-like"/>
</dbReference>
<keyword evidence="5" id="KW-0235">DNA replication</keyword>
<dbReference type="SUPFAM" id="SSF89550">
    <property type="entry name" value="PHP domain-like"/>
    <property type="match status" value="1"/>
</dbReference>
<feature type="domain" description="Polymerase/histidinol phosphatase N-terminal" evidence="11">
    <location>
        <begin position="5"/>
        <end position="72"/>
    </location>
</feature>
<dbReference type="GO" id="GO:0003887">
    <property type="term" value="F:DNA-directed DNA polymerase activity"/>
    <property type="evidence" value="ECO:0007669"/>
    <property type="project" value="UniProtKB-EC"/>
</dbReference>
<dbReference type="InterPro" id="IPR004805">
    <property type="entry name" value="DnaE2/DnaE/PolC"/>
</dbReference>
<keyword evidence="3 12" id="KW-0808">Transferase</keyword>
<gene>
    <name evidence="12" type="ORF">ACFPFX_09615</name>
</gene>
<evidence type="ECO:0000256" key="3">
    <source>
        <dbReference type="ARBA" id="ARBA00022679"/>
    </source>
</evidence>
<dbReference type="CDD" id="cd04485">
    <property type="entry name" value="DnaE_OBF"/>
    <property type="match status" value="1"/>
</dbReference>
<accession>A0ABV9UIL6</accession>
<evidence type="ECO:0000256" key="6">
    <source>
        <dbReference type="ARBA" id="ARBA00022763"/>
    </source>
</evidence>
<comment type="catalytic activity">
    <reaction evidence="9">
        <text>DNA(n) + a 2'-deoxyribonucleoside 5'-triphosphate = DNA(n+1) + diphosphate</text>
        <dbReference type="Rhea" id="RHEA:22508"/>
        <dbReference type="Rhea" id="RHEA-COMP:17339"/>
        <dbReference type="Rhea" id="RHEA-COMP:17340"/>
        <dbReference type="ChEBI" id="CHEBI:33019"/>
        <dbReference type="ChEBI" id="CHEBI:61560"/>
        <dbReference type="ChEBI" id="CHEBI:173112"/>
        <dbReference type="EC" id="2.7.7.7"/>
    </reaction>
</comment>
<dbReference type="InterPro" id="IPR003141">
    <property type="entry name" value="Pol/His_phosphatase_N"/>
</dbReference>
<dbReference type="InterPro" id="IPR011708">
    <property type="entry name" value="DNA_pol3_alpha_NTPase_dom"/>
</dbReference>
<evidence type="ECO:0000256" key="1">
    <source>
        <dbReference type="ARBA" id="ARBA00012417"/>
    </source>
</evidence>
<evidence type="ECO:0000313" key="13">
    <source>
        <dbReference type="Proteomes" id="UP001595834"/>
    </source>
</evidence>
<keyword evidence="7" id="KW-0239">DNA-directed DNA polymerase</keyword>
<evidence type="ECO:0000256" key="9">
    <source>
        <dbReference type="ARBA" id="ARBA00049244"/>
    </source>
</evidence>